<protein>
    <submittedName>
        <fullName evidence="3">Methyltransferase domain-containing protein</fullName>
    </submittedName>
</protein>
<name>A0ABR8TKT3_9PSED</name>
<evidence type="ECO:0000256" key="1">
    <source>
        <dbReference type="ARBA" id="ARBA00022428"/>
    </source>
</evidence>
<keyword evidence="3" id="KW-0808">Transferase</keyword>
<reference evidence="3 4" key="1">
    <citation type="submission" date="2020-08" db="EMBL/GenBank/DDBJ databases">
        <title>A Genomic Blueprint of the Chicken Gut Microbiome.</title>
        <authorList>
            <person name="Gilroy R."/>
            <person name="Ravi A."/>
            <person name="Getino M."/>
            <person name="Pursley I."/>
            <person name="Horton D.L."/>
            <person name="Alikhan N.-F."/>
            <person name="Baker D."/>
            <person name="Gharbi K."/>
            <person name="Hall N."/>
            <person name="Watson M."/>
            <person name="Adriaenssens E.M."/>
            <person name="Foster-Nyarko E."/>
            <person name="Jarju S."/>
            <person name="Secka A."/>
            <person name="Antonio M."/>
            <person name="Oren A."/>
            <person name="Chaudhuri R."/>
            <person name="La Ragione R.M."/>
            <person name="Hildebrand F."/>
            <person name="Pallen M.J."/>
        </authorList>
    </citation>
    <scope>NUCLEOTIDE SEQUENCE [LARGE SCALE GENOMIC DNA]</scope>
    <source>
        <strain evidence="3 4">Sa2CUA2</strain>
    </source>
</reference>
<dbReference type="InterPro" id="IPR029063">
    <property type="entry name" value="SAM-dependent_MTases_sf"/>
</dbReference>
<accession>A0ABR8TKT3</accession>
<organism evidence="3 4">
    <name type="scientific">Serpens gallinarum</name>
    <dbReference type="NCBI Taxonomy" id="2763075"/>
    <lineage>
        <taxon>Bacteria</taxon>
        <taxon>Pseudomonadati</taxon>
        <taxon>Pseudomonadota</taxon>
        <taxon>Gammaproteobacteria</taxon>
        <taxon>Pseudomonadales</taxon>
        <taxon>Pseudomonadaceae</taxon>
        <taxon>Pseudomonas</taxon>
    </lineage>
</organism>
<dbReference type="Gene3D" id="3.40.50.150">
    <property type="entry name" value="Vaccinia Virus protein VP39"/>
    <property type="match status" value="1"/>
</dbReference>
<dbReference type="InterPro" id="IPR050508">
    <property type="entry name" value="Methyltransf_Superfamily"/>
</dbReference>
<dbReference type="PANTHER" id="PTHR42912:SF80">
    <property type="entry name" value="METHYLTRANSFERASE DOMAIN-CONTAINING PROTEIN"/>
    <property type="match status" value="1"/>
</dbReference>
<dbReference type="PROSITE" id="PS51608">
    <property type="entry name" value="SAM_MT_UBIE"/>
    <property type="match status" value="1"/>
</dbReference>
<dbReference type="SUPFAM" id="SSF53335">
    <property type="entry name" value="S-adenosyl-L-methionine-dependent methyltransferases"/>
    <property type="match status" value="1"/>
</dbReference>
<evidence type="ECO:0000313" key="4">
    <source>
        <dbReference type="Proteomes" id="UP000611945"/>
    </source>
</evidence>
<dbReference type="CDD" id="cd02440">
    <property type="entry name" value="AdoMet_MTases"/>
    <property type="match status" value="1"/>
</dbReference>
<gene>
    <name evidence="3" type="ORF">H9642_04005</name>
</gene>
<sequence length="263" mass="28354">MNLKEAGSPADVYEQFFVPALFRQWGEVMVDVAGIETRQRVLDVACGTGVLACAAAQRVGGGGAVTGLDPNEDMLAVARRKSTTIEWLSGRAEALPFNDQSFDVVVSQFGLMFFDDPVAALREMRRVLRPGGRLAVAVCDALDHSPGYAVLAELLQRLFGEAVAEAFRMPFSCGERESLRSQAVASGLNEAQVTRHDGVVRFASVEALVATERACVWTLGGLLDDGQFARLRQEAEESLQPFVLADGRVEFSMPALIVTATGE</sequence>
<evidence type="ECO:0000259" key="2">
    <source>
        <dbReference type="Pfam" id="PF08241"/>
    </source>
</evidence>
<dbReference type="EMBL" id="JACSQG010000001">
    <property type="protein sequence ID" value="MBD7976347.1"/>
    <property type="molecule type" value="Genomic_DNA"/>
</dbReference>
<dbReference type="PANTHER" id="PTHR42912">
    <property type="entry name" value="METHYLTRANSFERASE"/>
    <property type="match status" value="1"/>
</dbReference>
<proteinExistence type="predicted"/>
<dbReference type="InterPro" id="IPR013216">
    <property type="entry name" value="Methyltransf_11"/>
</dbReference>
<dbReference type="Proteomes" id="UP000611945">
    <property type="component" value="Unassembled WGS sequence"/>
</dbReference>
<keyword evidence="3" id="KW-0489">Methyltransferase</keyword>
<keyword evidence="1" id="KW-0474">Menaquinone biosynthesis</keyword>
<feature type="domain" description="Methyltransferase type 11" evidence="2">
    <location>
        <begin position="42"/>
        <end position="135"/>
    </location>
</feature>
<dbReference type="RefSeq" id="WP_251835102.1">
    <property type="nucleotide sequence ID" value="NZ_JACSQG010000001.1"/>
</dbReference>
<dbReference type="GO" id="GO:0008168">
    <property type="term" value="F:methyltransferase activity"/>
    <property type="evidence" value="ECO:0007669"/>
    <property type="project" value="UniProtKB-KW"/>
</dbReference>
<evidence type="ECO:0000313" key="3">
    <source>
        <dbReference type="EMBL" id="MBD7976347.1"/>
    </source>
</evidence>
<keyword evidence="4" id="KW-1185">Reference proteome</keyword>
<dbReference type="InterPro" id="IPR004033">
    <property type="entry name" value="UbiE/COQ5_MeTrFase"/>
</dbReference>
<dbReference type="GO" id="GO:0032259">
    <property type="term" value="P:methylation"/>
    <property type="evidence" value="ECO:0007669"/>
    <property type="project" value="UniProtKB-KW"/>
</dbReference>
<comment type="caution">
    <text evidence="3">The sequence shown here is derived from an EMBL/GenBank/DDBJ whole genome shotgun (WGS) entry which is preliminary data.</text>
</comment>
<dbReference type="Pfam" id="PF08241">
    <property type="entry name" value="Methyltransf_11"/>
    <property type="match status" value="1"/>
</dbReference>